<dbReference type="RefSeq" id="WP_052438955.1">
    <property type="nucleotide sequence ID" value="NZ_BBPN01000022.1"/>
</dbReference>
<dbReference type="PROSITE" id="PS50850">
    <property type="entry name" value="MFS"/>
    <property type="match status" value="1"/>
</dbReference>
<keyword evidence="3" id="KW-1003">Cell membrane</keyword>
<feature type="transmembrane region" description="Helical" evidence="8">
    <location>
        <begin position="383"/>
        <end position="411"/>
    </location>
</feature>
<keyword evidence="2" id="KW-0813">Transport</keyword>
<evidence type="ECO:0000256" key="8">
    <source>
        <dbReference type="SAM" id="Phobius"/>
    </source>
</evidence>
<dbReference type="PANTHER" id="PTHR23517:SF2">
    <property type="entry name" value="MULTIDRUG RESISTANCE PROTEIN MDTH"/>
    <property type="match status" value="1"/>
</dbReference>
<reference evidence="11" key="1">
    <citation type="submission" date="2016-10" db="EMBL/GenBank/DDBJ databases">
        <authorList>
            <person name="Varghese N."/>
        </authorList>
    </citation>
    <scope>NUCLEOTIDE SEQUENCE [LARGE SCALE GENOMIC DNA]</scope>
    <source>
        <strain evidence="11">DSM 45096 / BCRC 16803 / CGMCC 4.1857 / CIP 109030 / JCM 12277 / KCTC 19219 / NBRC 100920 / 33214</strain>
    </source>
</reference>
<evidence type="ECO:0000313" key="10">
    <source>
        <dbReference type="EMBL" id="SEM00353.1"/>
    </source>
</evidence>
<dbReference type="InterPro" id="IPR050171">
    <property type="entry name" value="MFS_Transporters"/>
</dbReference>
<feature type="transmembrane region" description="Helical" evidence="8">
    <location>
        <begin position="157"/>
        <end position="178"/>
    </location>
</feature>
<feature type="transmembrane region" description="Helical" evidence="8">
    <location>
        <begin position="265"/>
        <end position="286"/>
    </location>
</feature>
<evidence type="ECO:0000256" key="4">
    <source>
        <dbReference type="ARBA" id="ARBA00022692"/>
    </source>
</evidence>
<keyword evidence="6 8" id="KW-0472">Membrane</keyword>
<proteinExistence type="predicted"/>
<keyword evidence="4 8" id="KW-0812">Transmembrane</keyword>
<evidence type="ECO:0000259" key="9">
    <source>
        <dbReference type="PROSITE" id="PS50850"/>
    </source>
</evidence>
<evidence type="ECO:0000256" key="1">
    <source>
        <dbReference type="ARBA" id="ARBA00004651"/>
    </source>
</evidence>
<protein>
    <submittedName>
        <fullName evidence="10">Predicted arabinose efflux permease, MFS family</fullName>
    </submittedName>
</protein>
<name>A0A1H7UTQ9_STRJI</name>
<dbReference type="GO" id="GO:0005886">
    <property type="term" value="C:plasma membrane"/>
    <property type="evidence" value="ECO:0007669"/>
    <property type="project" value="UniProtKB-SubCell"/>
</dbReference>
<organism evidence="10 11">
    <name type="scientific">Streptacidiphilus jiangxiensis</name>
    <dbReference type="NCBI Taxonomy" id="235985"/>
    <lineage>
        <taxon>Bacteria</taxon>
        <taxon>Bacillati</taxon>
        <taxon>Actinomycetota</taxon>
        <taxon>Actinomycetes</taxon>
        <taxon>Kitasatosporales</taxon>
        <taxon>Streptomycetaceae</taxon>
        <taxon>Streptacidiphilus</taxon>
    </lineage>
</organism>
<sequence>MTTTTVEASTRTPRRLRPPRRPRLLHEDRLVRRLAGITLVNTLGNGLSMTLTVLFFTRVLGFGAGRVGLALTAAGLCGVLAGVPAGRAADRYGSKPVLIALIAVEAVGTASYTLVGSFPVLVVLACLVATADRGSGAVRNALYAEVLPPEKRVEGRAYLRSVTNVGIGVGTCLAALALQADTRAAYSVAILADAFSYLVVIALFAVVLPSPPKRADRAAAEAAGPNPALRNLPFLAVTALNGLLCLQFSMIEVGVPLWLVRETSAPRWMVSGSMLVNTVLVVLLQVRATHGTERVGTAARACGRGGLLLAGSCAVLALAHGLPGWVAAVVLAAGVGLQALGEVVSQAGGWALSYALAPEGAHGAYQGVFNTGQAAAMMLGPAVVAWLVVGHGILGWALLATLFTVGGLAMAPTVRWARRQELAA</sequence>
<dbReference type="eggNOG" id="COG0477">
    <property type="taxonomic scope" value="Bacteria"/>
</dbReference>
<dbReference type="GO" id="GO:0022857">
    <property type="term" value="F:transmembrane transporter activity"/>
    <property type="evidence" value="ECO:0007669"/>
    <property type="project" value="InterPro"/>
</dbReference>
<feature type="domain" description="Major facilitator superfamily (MFS) profile" evidence="9">
    <location>
        <begin position="1"/>
        <end position="214"/>
    </location>
</feature>
<evidence type="ECO:0000256" key="3">
    <source>
        <dbReference type="ARBA" id="ARBA00022475"/>
    </source>
</evidence>
<dbReference type="EMBL" id="FOAZ01000016">
    <property type="protein sequence ID" value="SEM00353.1"/>
    <property type="molecule type" value="Genomic_DNA"/>
</dbReference>
<comment type="subcellular location">
    <subcellularLocation>
        <location evidence="1">Cell membrane</location>
        <topology evidence="1">Multi-pass membrane protein</topology>
    </subcellularLocation>
</comment>
<evidence type="ECO:0000256" key="5">
    <source>
        <dbReference type="ARBA" id="ARBA00022989"/>
    </source>
</evidence>
<gene>
    <name evidence="10" type="ORF">SAMN05414137_116162</name>
</gene>
<feature type="transmembrane region" description="Helical" evidence="8">
    <location>
        <begin position="184"/>
        <end position="208"/>
    </location>
</feature>
<feature type="transmembrane region" description="Helical" evidence="8">
    <location>
        <begin position="67"/>
        <end position="85"/>
    </location>
</feature>
<dbReference type="AlphaFoldDB" id="A0A1H7UTQ9"/>
<dbReference type="OrthoDB" id="6803299at2"/>
<dbReference type="InterPro" id="IPR020846">
    <property type="entry name" value="MFS_dom"/>
</dbReference>
<dbReference type="PANTHER" id="PTHR23517">
    <property type="entry name" value="RESISTANCE PROTEIN MDTM, PUTATIVE-RELATED-RELATED"/>
    <property type="match status" value="1"/>
</dbReference>
<evidence type="ECO:0000256" key="7">
    <source>
        <dbReference type="SAM" id="MobiDB-lite"/>
    </source>
</evidence>
<dbReference type="SUPFAM" id="SSF103473">
    <property type="entry name" value="MFS general substrate transporter"/>
    <property type="match status" value="1"/>
</dbReference>
<evidence type="ECO:0000256" key="2">
    <source>
        <dbReference type="ARBA" id="ARBA00022448"/>
    </source>
</evidence>
<feature type="transmembrane region" description="Helical" evidence="8">
    <location>
        <begin position="97"/>
        <end position="130"/>
    </location>
</feature>
<dbReference type="InterPro" id="IPR011701">
    <property type="entry name" value="MFS"/>
</dbReference>
<feature type="region of interest" description="Disordered" evidence="7">
    <location>
        <begin position="1"/>
        <end position="20"/>
    </location>
</feature>
<evidence type="ECO:0000313" key="11">
    <source>
        <dbReference type="Proteomes" id="UP000183015"/>
    </source>
</evidence>
<dbReference type="Proteomes" id="UP000183015">
    <property type="component" value="Unassembled WGS sequence"/>
</dbReference>
<feature type="transmembrane region" description="Helical" evidence="8">
    <location>
        <begin position="234"/>
        <end position="259"/>
    </location>
</feature>
<dbReference type="Pfam" id="PF07690">
    <property type="entry name" value="MFS_1"/>
    <property type="match status" value="1"/>
</dbReference>
<dbReference type="STRING" id="235985.SAMN05414137_116162"/>
<feature type="transmembrane region" description="Helical" evidence="8">
    <location>
        <begin position="34"/>
        <end position="55"/>
    </location>
</feature>
<dbReference type="Gene3D" id="1.20.1250.20">
    <property type="entry name" value="MFS general substrate transporter like domains"/>
    <property type="match status" value="1"/>
</dbReference>
<keyword evidence="11" id="KW-1185">Reference proteome</keyword>
<dbReference type="InterPro" id="IPR036259">
    <property type="entry name" value="MFS_trans_sf"/>
</dbReference>
<feature type="transmembrane region" description="Helical" evidence="8">
    <location>
        <begin position="307"/>
        <end position="335"/>
    </location>
</feature>
<accession>A0A1H7UTQ9</accession>
<keyword evidence="5 8" id="KW-1133">Transmembrane helix</keyword>
<evidence type="ECO:0000256" key="6">
    <source>
        <dbReference type="ARBA" id="ARBA00023136"/>
    </source>
</evidence>